<feature type="region of interest" description="Disordered" evidence="6">
    <location>
        <begin position="98"/>
        <end position="126"/>
    </location>
</feature>
<reference evidence="8 9" key="1">
    <citation type="submission" date="2018-11" db="EMBL/GenBank/DDBJ databases">
        <title>Genome sequence of Saitozyma podzolica DSM 27192.</title>
        <authorList>
            <person name="Aliyu H."/>
            <person name="Gorte O."/>
            <person name="Ochsenreither K."/>
        </authorList>
    </citation>
    <scope>NUCLEOTIDE SEQUENCE [LARGE SCALE GENOMIC DNA]</scope>
    <source>
        <strain evidence="8 9">DSM 27192</strain>
    </source>
</reference>
<feature type="domain" description="J" evidence="7">
    <location>
        <begin position="13"/>
        <end position="88"/>
    </location>
</feature>
<feature type="region of interest" description="Disordered" evidence="6">
    <location>
        <begin position="252"/>
        <end position="274"/>
    </location>
</feature>
<keyword evidence="9" id="KW-1185">Reference proteome</keyword>
<dbReference type="SUPFAM" id="SSF46565">
    <property type="entry name" value="Chaperone J-domain"/>
    <property type="match status" value="1"/>
</dbReference>
<dbReference type="GO" id="GO:0005737">
    <property type="term" value="C:cytoplasm"/>
    <property type="evidence" value="ECO:0007669"/>
    <property type="project" value="UniProtKB-SubCell"/>
</dbReference>
<accession>A0A427YMN7</accession>
<evidence type="ECO:0000313" key="9">
    <source>
        <dbReference type="Proteomes" id="UP000279259"/>
    </source>
</evidence>
<evidence type="ECO:0000256" key="4">
    <source>
        <dbReference type="ARBA" id="ARBA00023186"/>
    </source>
</evidence>
<dbReference type="STRING" id="1890683.A0A427YMN7"/>
<dbReference type="Proteomes" id="UP000279259">
    <property type="component" value="Unassembled WGS sequence"/>
</dbReference>
<dbReference type="PANTHER" id="PTHR44313">
    <property type="entry name" value="DNAJ HOMOLOG SUBFAMILY C MEMBER 17"/>
    <property type="match status" value="1"/>
</dbReference>
<comment type="caution">
    <text evidence="8">The sequence shown here is derived from an EMBL/GenBank/DDBJ whole genome shotgun (WGS) entry which is preliminary data.</text>
</comment>
<organism evidence="8 9">
    <name type="scientific">Saitozyma podzolica</name>
    <dbReference type="NCBI Taxonomy" id="1890683"/>
    <lineage>
        <taxon>Eukaryota</taxon>
        <taxon>Fungi</taxon>
        <taxon>Dikarya</taxon>
        <taxon>Basidiomycota</taxon>
        <taxon>Agaricomycotina</taxon>
        <taxon>Tremellomycetes</taxon>
        <taxon>Tremellales</taxon>
        <taxon>Trimorphomycetaceae</taxon>
        <taxon>Saitozyma</taxon>
    </lineage>
</organism>
<dbReference type="OrthoDB" id="376357at2759"/>
<keyword evidence="4" id="KW-0143">Chaperone</keyword>
<dbReference type="AlphaFoldDB" id="A0A427YMN7"/>
<feature type="compositionally biased region" description="Gly residues" evidence="6">
    <location>
        <begin position="443"/>
        <end position="459"/>
    </location>
</feature>
<evidence type="ECO:0000256" key="3">
    <source>
        <dbReference type="ARBA" id="ARBA00022490"/>
    </source>
</evidence>
<feature type="region of interest" description="Disordered" evidence="6">
    <location>
        <begin position="425"/>
        <end position="459"/>
    </location>
</feature>
<dbReference type="PANTHER" id="PTHR44313:SF1">
    <property type="entry name" value="DNAJ HOMOLOG SUBFAMILY C MEMBER 17"/>
    <property type="match status" value="1"/>
</dbReference>
<evidence type="ECO:0000256" key="6">
    <source>
        <dbReference type="SAM" id="MobiDB-lite"/>
    </source>
</evidence>
<proteinExistence type="predicted"/>
<evidence type="ECO:0000256" key="5">
    <source>
        <dbReference type="ARBA" id="ARBA00023242"/>
    </source>
</evidence>
<dbReference type="EMBL" id="RSCD01000006">
    <property type="protein sequence ID" value="RSH92327.1"/>
    <property type="molecule type" value="Genomic_DNA"/>
</dbReference>
<feature type="compositionally biased region" description="Basic and acidic residues" evidence="6">
    <location>
        <begin position="427"/>
        <end position="439"/>
    </location>
</feature>
<dbReference type="GO" id="GO:0005681">
    <property type="term" value="C:spliceosomal complex"/>
    <property type="evidence" value="ECO:0007669"/>
    <property type="project" value="TreeGrafter"/>
</dbReference>
<evidence type="ECO:0000259" key="7">
    <source>
        <dbReference type="PROSITE" id="PS50076"/>
    </source>
</evidence>
<feature type="region of interest" description="Disordered" evidence="6">
    <location>
        <begin position="150"/>
        <end position="203"/>
    </location>
</feature>
<feature type="compositionally biased region" description="Gly residues" evidence="6">
    <location>
        <begin position="182"/>
        <end position="192"/>
    </location>
</feature>
<dbReference type="Pfam" id="PF00226">
    <property type="entry name" value="DnaJ"/>
    <property type="match status" value="1"/>
</dbReference>
<evidence type="ECO:0000256" key="2">
    <source>
        <dbReference type="ARBA" id="ARBA00004496"/>
    </source>
</evidence>
<feature type="region of interest" description="Disordered" evidence="6">
    <location>
        <begin position="326"/>
        <end position="364"/>
    </location>
</feature>
<feature type="compositionally biased region" description="Basic and acidic residues" evidence="6">
    <location>
        <begin position="326"/>
        <end position="356"/>
    </location>
</feature>
<dbReference type="PRINTS" id="PR00625">
    <property type="entry name" value="JDOMAIN"/>
</dbReference>
<dbReference type="GO" id="GO:0000390">
    <property type="term" value="P:spliceosomal complex disassembly"/>
    <property type="evidence" value="ECO:0007669"/>
    <property type="project" value="TreeGrafter"/>
</dbReference>
<dbReference type="SMART" id="SM00271">
    <property type="entry name" value="DnaJ"/>
    <property type="match status" value="1"/>
</dbReference>
<keyword evidence="3" id="KW-0963">Cytoplasm</keyword>
<dbReference type="InterPro" id="IPR052094">
    <property type="entry name" value="Pre-mRNA-splicing_ERAD"/>
</dbReference>
<keyword evidence="5" id="KW-0539">Nucleus</keyword>
<name>A0A427YMN7_9TREE</name>
<dbReference type="PROSITE" id="PS50076">
    <property type="entry name" value="DNAJ_2"/>
    <property type="match status" value="1"/>
</dbReference>
<dbReference type="InterPro" id="IPR001623">
    <property type="entry name" value="DnaJ_domain"/>
</dbReference>
<gene>
    <name evidence="8" type="ORF">EHS25_008742</name>
</gene>
<sequence length="459" mass="48901">MPPLLDDEESALDPYGVLGLSSSATEKDIKKAYRQLSLKYHPDKNPSPDAAIKLRQVFLSLEILSDVAKRQYVDTKLETERKRKEKYAEMDKKRKVMVDARNAREEEAKRAKVEATKRKQQEAEEEAIKDAGRRMLEEAQRRAAAAAAAAAASSSSSINGTPRVSTPGAGASSSKRSEPNGSGSGARAGAGSGSPRSDVPPEITPVDLTLILQFPPSSSATSATSATSVTSSSTSLESALSARYGPISHVFLKDAPEKPAGGGEGKTKKKKDKGKKAIVEFAKGNWGGCWACWRDHSDESAAEVRGLEEGTKVKWAAGRTPDWVDWAERQRRRTPDGPERDRGRERERAREGEARPDSAPVLGHGINHQASTNGLANGTRSNGGVGLPGGWGATADFTTSTPPTPSFGSAPDFGGTTMADLLAQHASGKEAKRKEEEKRRRGMSGGLRGTGLGAGLEVE</sequence>
<protein>
    <recommendedName>
        <fullName evidence="7">J domain-containing protein</fullName>
    </recommendedName>
</protein>
<comment type="subcellular location">
    <subcellularLocation>
        <location evidence="2">Cytoplasm</location>
    </subcellularLocation>
    <subcellularLocation>
        <location evidence="1">Nucleus</location>
    </subcellularLocation>
</comment>
<evidence type="ECO:0000313" key="8">
    <source>
        <dbReference type="EMBL" id="RSH92327.1"/>
    </source>
</evidence>
<dbReference type="CDD" id="cd06257">
    <property type="entry name" value="DnaJ"/>
    <property type="match status" value="1"/>
</dbReference>
<evidence type="ECO:0000256" key="1">
    <source>
        <dbReference type="ARBA" id="ARBA00004123"/>
    </source>
</evidence>
<dbReference type="InterPro" id="IPR036869">
    <property type="entry name" value="J_dom_sf"/>
</dbReference>
<dbReference type="Gene3D" id="1.10.287.110">
    <property type="entry name" value="DnaJ domain"/>
    <property type="match status" value="1"/>
</dbReference>